<reference evidence="2" key="2">
    <citation type="submission" date="2012-05" db="EMBL/GenBank/DDBJ databases">
        <title>The Genome Annotation of Fusarium oxysporum Cotton.</title>
        <authorList>
            <consortium name="The Broad Institute Genomics Platform"/>
            <person name="Ma L.-J."/>
            <person name="Corby-Kistler H."/>
            <person name="Broz K."/>
            <person name="Gale L.R."/>
            <person name="Jonkers W."/>
            <person name="O'Donnell K."/>
            <person name="Ploetz R."/>
            <person name="Steinberg C."/>
            <person name="Schwartz D.C."/>
            <person name="VanEtten H."/>
            <person name="Zhou S."/>
            <person name="Young S.K."/>
            <person name="Zeng Q."/>
            <person name="Gargeya S."/>
            <person name="Fitzgerald M."/>
            <person name="Abouelleil A."/>
            <person name="Alvarado L."/>
            <person name="Chapman S.B."/>
            <person name="Gainer-Dewar J."/>
            <person name="Goldberg J."/>
            <person name="Griggs A."/>
            <person name="Gujja S."/>
            <person name="Hansen M."/>
            <person name="Howarth C."/>
            <person name="Imamovic A."/>
            <person name="Ireland A."/>
            <person name="Larimer J."/>
            <person name="McCowan C."/>
            <person name="Murphy C."/>
            <person name="Pearson M."/>
            <person name="Poon T.W."/>
            <person name="Priest M."/>
            <person name="Roberts A."/>
            <person name="Saif S."/>
            <person name="Shea T."/>
            <person name="Sykes S."/>
            <person name="Wortman J."/>
            <person name="Nusbaum C."/>
            <person name="Birren B."/>
        </authorList>
    </citation>
    <scope>NUCLEOTIDE SEQUENCE</scope>
    <source>
        <strain evidence="2">25433</strain>
    </source>
</reference>
<reference evidence="2" key="1">
    <citation type="submission" date="2011-11" db="EMBL/GenBank/DDBJ databases">
        <title>The Genome Sequence of Fusarium oxysporum Cotton.</title>
        <authorList>
            <consortium name="The Broad Institute Genome Sequencing Platform"/>
            <person name="Ma L.-J."/>
            <person name="Gale L.R."/>
            <person name="Schwartz D.C."/>
            <person name="Zhou S."/>
            <person name="Corby-Kistler H."/>
            <person name="Young S.K."/>
            <person name="Zeng Q."/>
            <person name="Gargeya S."/>
            <person name="Fitzgerald M."/>
            <person name="Haas B."/>
            <person name="Abouelleil A."/>
            <person name="Alvarado L."/>
            <person name="Arachchi H.M."/>
            <person name="Berlin A."/>
            <person name="Brown A."/>
            <person name="Chapman S.B."/>
            <person name="Chen Z."/>
            <person name="Dunbar C."/>
            <person name="Freedman E."/>
            <person name="Gearin G."/>
            <person name="Goldberg J."/>
            <person name="Griggs A."/>
            <person name="Gujja S."/>
            <person name="Heiman D."/>
            <person name="Howarth C."/>
            <person name="Larson L."/>
            <person name="Lui A."/>
            <person name="MacDonald P.J.P."/>
            <person name="Montmayeur A."/>
            <person name="Murphy C."/>
            <person name="Neiman D."/>
            <person name="Pearson M."/>
            <person name="Priest M."/>
            <person name="Roberts A."/>
            <person name="Saif S."/>
            <person name="Shea T."/>
            <person name="Shenoy N."/>
            <person name="Sisk P."/>
            <person name="Stolte C."/>
            <person name="Sykes S."/>
            <person name="Wortman J."/>
            <person name="Nusbaum C."/>
            <person name="Birren B."/>
        </authorList>
    </citation>
    <scope>NUCLEOTIDE SEQUENCE [LARGE SCALE GENOMIC DNA]</scope>
    <source>
        <strain evidence="2">25433</strain>
    </source>
</reference>
<accession>X0LM33</accession>
<evidence type="ECO:0000256" key="1">
    <source>
        <dbReference type="SAM" id="MobiDB-lite"/>
    </source>
</evidence>
<name>X0LM33_FUSOX</name>
<feature type="region of interest" description="Disordered" evidence="1">
    <location>
        <begin position="36"/>
        <end position="66"/>
    </location>
</feature>
<evidence type="ECO:0000313" key="2">
    <source>
        <dbReference type="EMBL" id="EXM22081.1"/>
    </source>
</evidence>
<organism evidence="2">
    <name type="scientific">Fusarium oxysporum f. sp. vasinfectum 25433</name>
    <dbReference type="NCBI Taxonomy" id="1089449"/>
    <lineage>
        <taxon>Eukaryota</taxon>
        <taxon>Fungi</taxon>
        <taxon>Dikarya</taxon>
        <taxon>Ascomycota</taxon>
        <taxon>Pezizomycotina</taxon>
        <taxon>Sordariomycetes</taxon>
        <taxon>Hypocreomycetidae</taxon>
        <taxon>Hypocreales</taxon>
        <taxon>Nectriaceae</taxon>
        <taxon>Fusarium</taxon>
        <taxon>Fusarium oxysporum species complex</taxon>
    </lineage>
</organism>
<sequence>MIMHHIAFIASARQRMQTKLSCVPAPPHNLWRTKLSARPSRPGEHHLNPCPFIPVSTPSTAEPGRYDRWDRREGIVLGSMIRESRSTVALKREIFRSQSRK</sequence>
<proteinExistence type="predicted"/>
<dbReference type="AlphaFoldDB" id="X0LM33"/>
<dbReference type="EMBL" id="JH657942">
    <property type="protein sequence ID" value="EXM22081.1"/>
    <property type="molecule type" value="Genomic_DNA"/>
</dbReference>
<dbReference type="Proteomes" id="UP000030701">
    <property type="component" value="Unassembled WGS sequence"/>
</dbReference>
<dbReference type="HOGENOM" id="CLU_2291837_0_0_1"/>
<protein>
    <submittedName>
        <fullName evidence="2">Uncharacterized protein</fullName>
    </submittedName>
</protein>
<gene>
    <name evidence="2" type="ORF">FOTG_10062</name>
</gene>